<evidence type="ECO:0000313" key="2">
    <source>
        <dbReference type="Proteomes" id="UP001499979"/>
    </source>
</evidence>
<gene>
    <name evidence="1" type="ORF">GCM10009606_06700</name>
</gene>
<organism evidence="1 2">
    <name type="scientific">Nocardioides aquiterrae</name>
    <dbReference type="NCBI Taxonomy" id="203799"/>
    <lineage>
        <taxon>Bacteria</taxon>
        <taxon>Bacillati</taxon>
        <taxon>Actinomycetota</taxon>
        <taxon>Actinomycetes</taxon>
        <taxon>Propionibacteriales</taxon>
        <taxon>Nocardioidaceae</taxon>
        <taxon>Nocardioides</taxon>
    </lineage>
</organism>
<evidence type="ECO:0000313" key="1">
    <source>
        <dbReference type="EMBL" id="GAA1129514.1"/>
    </source>
</evidence>
<proteinExistence type="predicted"/>
<dbReference type="RefSeq" id="WP_343905654.1">
    <property type="nucleotide sequence ID" value="NZ_BAAAJE010000002.1"/>
</dbReference>
<accession>A0ABN1U8Y5</accession>
<comment type="caution">
    <text evidence="1">The sequence shown here is derived from an EMBL/GenBank/DDBJ whole genome shotgun (WGS) entry which is preliminary data.</text>
</comment>
<name>A0ABN1U8Y5_9ACTN</name>
<dbReference type="EMBL" id="BAAAJE010000002">
    <property type="protein sequence ID" value="GAA1129514.1"/>
    <property type="molecule type" value="Genomic_DNA"/>
</dbReference>
<sequence>MSKKKVDPIKVEVDEVGLSVLGWEINNFQARLLTNDYGDVAFHEVATSMELRFHPDDWEVRHSGRSDYVPDLIWQIRSRSLGALSPYSWASTIYKPKELRAPKLASETSRTWEERRPHDPNDLYVWVGAYDWTECDSRAEPSARWQDVEHEFVDHRTLKGVGSEVTEISTRIEDERLTVTLRMIHPIGSIEDLMTAGHDYEEWAVDLDRGPEEQDEFEVPGPDVIIQLFDETGFLLDSRENERIGHISVGKGGQRPTRPPSSVTVTNFDLDDLAGKVARIVVRLQDPTS</sequence>
<protein>
    <submittedName>
        <fullName evidence="1">Uncharacterized protein</fullName>
    </submittedName>
</protein>
<dbReference type="Proteomes" id="UP001499979">
    <property type="component" value="Unassembled WGS sequence"/>
</dbReference>
<keyword evidence="2" id="KW-1185">Reference proteome</keyword>
<reference evidence="1 2" key="1">
    <citation type="journal article" date="2019" name="Int. J. Syst. Evol. Microbiol.">
        <title>The Global Catalogue of Microorganisms (GCM) 10K type strain sequencing project: providing services to taxonomists for standard genome sequencing and annotation.</title>
        <authorList>
            <consortium name="The Broad Institute Genomics Platform"/>
            <consortium name="The Broad Institute Genome Sequencing Center for Infectious Disease"/>
            <person name="Wu L."/>
            <person name="Ma J."/>
        </authorList>
    </citation>
    <scope>NUCLEOTIDE SEQUENCE [LARGE SCALE GENOMIC DNA]</scope>
    <source>
        <strain evidence="1 2">JCM 11813</strain>
    </source>
</reference>